<dbReference type="Proteomes" id="UP000177279">
    <property type="component" value="Unassembled WGS sequence"/>
</dbReference>
<evidence type="ECO:0000259" key="2">
    <source>
        <dbReference type="Pfam" id="PF13439"/>
    </source>
</evidence>
<protein>
    <recommendedName>
        <fullName evidence="5">Glycosyltransferase subfamily 4-like N-terminal domain-containing protein</fullName>
    </recommendedName>
</protein>
<name>A0A1G2TI39_9BACT</name>
<dbReference type="InterPro" id="IPR050194">
    <property type="entry name" value="Glycosyltransferase_grp1"/>
</dbReference>
<gene>
    <name evidence="3" type="ORF">A3D49_02005</name>
</gene>
<feature type="domain" description="Glycosyl transferase family 1" evidence="1">
    <location>
        <begin position="219"/>
        <end position="373"/>
    </location>
</feature>
<comment type="caution">
    <text evidence="3">The sequence shown here is derived from an EMBL/GenBank/DDBJ whole genome shotgun (WGS) entry which is preliminary data.</text>
</comment>
<proteinExistence type="predicted"/>
<dbReference type="SUPFAM" id="SSF53756">
    <property type="entry name" value="UDP-Glycosyltransferase/glycogen phosphorylase"/>
    <property type="match status" value="1"/>
</dbReference>
<evidence type="ECO:0000313" key="4">
    <source>
        <dbReference type="Proteomes" id="UP000177279"/>
    </source>
</evidence>
<dbReference type="Pfam" id="PF13439">
    <property type="entry name" value="Glyco_transf_4"/>
    <property type="match status" value="1"/>
</dbReference>
<dbReference type="PANTHER" id="PTHR45947">
    <property type="entry name" value="SULFOQUINOVOSYL TRANSFERASE SQD2"/>
    <property type="match status" value="1"/>
</dbReference>
<accession>A0A1G2TI39</accession>
<dbReference type="CDD" id="cd03801">
    <property type="entry name" value="GT4_PimA-like"/>
    <property type="match status" value="1"/>
</dbReference>
<feature type="domain" description="Glycosyltransferase subfamily 4-like N-terminal" evidence="2">
    <location>
        <begin position="15"/>
        <end position="208"/>
    </location>
</feature>
<sequence>MKILFLQDDFPPQSFGGAGISAYELALEMKKAGHEISVITTCRNQNEEGKTDYDGLTVFKIASNYSERWRWYLSLYNCGVVKKVEKILSELSPDVVHVHNIHTHLSYYSLKLAKRHARATVMTFRDVMAFSFAKLDTKKYLENQDVKVTWLDQIRQAGKRWNPFRNIIIRHYLKYADRKFAISYALKDALAQNGINDVEVIYNGINVSEWKASDEEVKDFKKKHQLENKKVIFFNGRLSPAKGSEQALEAVRLVRKEFSEAVLLVAGTGNMEPREGLIFTGWLDREEIKLAYTASDLVLMPSVCFDAFGRVNIEAMASKKPIIGTRFGGTPEIVEDGQTGYIVNPLYPEQIAEKTLILLKNPERAKQFGQVGYARAQKCFNLHDKAIEYQSIYLYLCSS</sequence>
<dbReference type="Pfam" id="PF00534">
    <property type="entry name" value="Glycos_transf_1"/>
    <property type="match status" value="1"/>
</dbReference>
<organism evidence="3 4">
    <name type="scientific">Candidatus Zambryskibacteria bacterium RIFCSPHIGHO2_02_FULL_43_37</name>
    <dbReference type="NCBI Taxonomy" id="1802749"/>
    <lineage>
        <taxon>Bacteria</taxon>
        <taxon>Candidatus Zambryskiibacteriota</taxon>
    </lineage>
</organism>
<evidence type="ECO:0008006" key="5">
    <source>
        <dbReference type="Google" id="ProtNLM"/>
    </source>
</evidence>
<evidence type="ECO:0000259" key="1">
    <source>
        <dbReference type="Pfam" id="PF00534"/>
    </source>
</evidence>
<dbReference type="GO" id="GO:0016757">
    <property type="term" value="F:glycosyltransferase activity"/>
    <property type="evidence" value="ECO:0007669"/>
    <property type="project" value="InterPro"/>
</dbReference>
<dbReference type="Gene3D" id="3.40.50.2000">
    <property type="entry name" value="Glycogen Phosphorylase B"/>
    <property type="match status" value="2"/>
</dbReference>
<dbReference type="PANTHER" id="PTHR45947:SF3">
    <property type="entry name" value="SULFOQUINOVOSYL TRANSFERASE SQD2"/>
    <property type="match status" value="1"/>
</dbReference>
<reference evidence="3 4" key="1">
    <citation type="journal article" date="2016" name="Nat. Commun.">
        <title>Thousands of microbial genomes shed light on interconnected biogeochemical processes in an aquifer system.</title>
        <authorList>
            <person name="Anantharaman K."/>
            <person name="Brown C.T."/>
            <person name="Hug L.A."/>
            <person name="Sharon I."/>
            <person name="Castelle C.J."/>
            <person name="Probst A.J."/>
            <person name="Thomas B.C."/>
            <person name="Singh A."/>
            <person name="Wilkins M.J."/>
            <person name="Karaoz U."/>
            <person name="Brodie E.L."/>
            <person name="Williams K.H."/>
            <person name="Hubbard S.S."/>
            <person name="Banfield J.F."/>
        </authorList>
    </citation>
    <scope>NUCLEOTIDE SEQUENCE [LARGE SCALE GENOMIC DNA]</scope>
</reference>
<evidence type="ECO:0000313" key="3">
    <source>
        <dbReference type="EMBL" id="OHA96863.1"/>
    </source>
</evidence>
<dbReference type="AlphaFoldDB" id="A0A1G2TI39"/>
<dbReference type="InterPro" id="IPR001296">
    <property type="entry name" value="Glyco_trans_1"/>
</dbReference>
<dbReference type="InterPro" id="IPR028098">
    <property type="entry name" value="Glyco_trans_4-like_N"/>
</dbReference>
<dbReference type="EMBL" id="MHVS01000003">
    <property type="protein sequence ID" value="OHA96863.1"/>
    <property type="molecule type" value="Genomic_DNA"/>
</dbReference>